<evidence type="ECO:0000313" key="2">
    <source>
        <dbReference type="EMBL" id="CAK6443017.1"/>
    </source>
</evidence>
<sequence length="102" mass="12136">MSSLSFMLLGQKRPNIASETLRKSACKAMKLSDHMTLSYSLMKVKRTENIFHYDFLFLIFLFMLRNFKILVFECSQSPREKLTKLLFIAKAFLLQQKFYHQN</sequence>
<keyword evidence="1" id="KW-0472">Membrane</keyword>
<protein>
    <submittedName>
        <fullName evidence="2">Uncharacterized protein</fullName>
    </submittedName>
</protein>
<reference evidence="2" key="1">
    <citation type="submission" date="2023-12" db="EMBL/GenBank/DDBJ databases">
        <authorList>
            <person name="Brown T."/>
        </authorList>
    </citation>
    <scope>NUCLEOTIDE SEQUENCE</scope>
</reference>
<keyword evidence="1" id="KW-1133">Transmembrane helix</keyword>
<dbReference type="Proteomes" id="UP001314169">
    <property type="component" value="Chromosome 3"/>
</dbReference>
<evidence type="ECO:0000256" key="1">
    <source>
        <dbReference type="SAM" id="Phobius"/>
    </source>
</evidence>
<proteinExistence type="predicted"/>
<dbReference type="EMBL" id="OY882860">
    <property type="protein sequence ID" value="CAK6443017.1"/>
    <property type="molecule type" value="Genomic_DNA"/>
</dbReference>
<accession>A0ABP0A3D0</accession>
<gene>
    <name evidence="2" type="ORF">MPIPNATIZW_LOCUS11323</name>
</gene>
<name>A0ABP0A3D0_PIPNA</name>
<keyword evidence="3" id="KW-1185">Reference proteome</keyword>
<feature type="transmembrane region" description="Helical" evidence="1">
    <location>
        <begin position="50"/>
        <end position="71"/>
    </location>
</feature>
<evidence type="ECO:0000313" key="3">
    <source>
        <dbReference type="Proteomes" id="UP001314169"/>
    </source>
</evidence>
<organism evidence="2 3">
    <name type="scientific">Pipistrellus nathusii</name>
    <name type="common">Nathusius' pipistrelle</name>
    <dbReference type="NCBI Taxonomy" id="59473"/>
    <lineage>
        <taxon>Eukaryota</taxon>
        <taxon>Metazoa</taxon>
        <taxon>Chordata</taxon>
        <taxon>Craniata</taxon>
        <taxon>Vertebrata</taxon>
        <taxon>Euteleostomi</taxon>
        <taxon>Mammalia</taxon>
        <taxon>Eutheria</taxon>
        <taxon>Laurasiatheria</taxon>
        <taxon>Chiroptera</taxon>
        <taxon>Yangochiroptera</taxon>
        <taxon>Vespertilionidae</taxon>
        <taxon>Pipistrellus</taxon>
    </lineage>
</organism>
<keyword evidence="1" id="KW-0812">Transmembrane</keyword>